<feature type="transmembrane region" description="Helical" evidence="3">
    <location>
        <begin position="429"/>
        <end position="449"/>
    </location>
</feature>
<feature type="signal peptide" evidence="4">
    <location>
        <begin position="1"/>
        <end position="19"/>
    </location>
</feature>
<feature type="compositionally biased region" description="Polar residues" evidence="2">
    <location>
        <begin position="458"/>
        <end position="473"/>
    </location>
</feature>
<dbReference type="Proteomes" id="UP001211065">
    <property type="component" value="Unassembled WGS sequence"/>
</dbReference>
<name>A0AAD5U6P6_9FUNG</name>
<sequence length="482" mass="55112">MKFVNILIFLVLRIKSGVSITYKNDINSIVYFNKQNITPVTEYLGLQASNEINFNSTSAVKAELHNSILLNFDICEASNKHSIHNTDSFNGKFVLVDAFSSCDFEVQYNYFHTRNASAVLFSAGDRGVPSINFFFFNYINSTDVTPMPFLVMELNDFLNLKSLITNTSPGNLTITIFPDGNPWSIYFKSPQYIIFAQIIPGLLFSFCAIQGAYYLFYHLKNRENAKLKAGTLERIKYVLKKFSVAQYVLLVEIITCSLLALHWFYANLNMTRKFWIFFQQSFNGVNTTVDILMVFTWQKSVGVIGPKVPSKKLASFFEKHQKLLTILKYVFLSIPIVIELIGDYFFYSGMTYAKPMLVNVTGKFYSIIKDLTNNIEQLSESKRNKKDKIQRLLSNQQKWSIVYAVFVFLYSLSLIITNLPFIWTPQGYLTFWGIGSPLTAVLSISRVNFFRSYKNDTASASGTEQKSNNLSYQKSEESGLVT</sequence>
<gene>
    <name evidence="5" type="ORF">HK099_004799</name>
</gene>
<feature type="transmembrane region" description="Helical" evidence="3">
    <location>
        <begin position="192"/>
        <end position="216"/>
    </location>
</feature>
<keyword evidence="6" id="KW-1185">Reference proteome</keyword>
<keyword evidence="3" id="KW-0472">Membrane</keyword>
<reference evidence="5" key="1">
    <citation type="submission" date="2020-05" db="EMBL/GenBank/DDBJ databases">
        <title>Phylogenomic resolution of chytrid fungi.</title>
        <authorList>
            <person name="Stajich J.E."/>
            <person name="Amses K."/>
            <person name="Simmons R."/>
            <person name="Seto K."/>
            <person name="Myers J."/>
            <person name="Bonds A."/>
            <person name="Quandt C.A."/>
            <person name="Barry K."/>
            <person name="Liu P."/>
            <person name="Grigoriev I."/>
            <person name="Longcore J.E."/>
            <person name="James T.Y."/>
        </authorList>
    </citation>
    <scope>NUCLEOTIDE SEQUENCE</scope>
    <source>
        <strain evidence="5">JEL0476</strain>
    </source>
</reference>
<feature type="coiled-coil region" evidence="1">
    <location>
        <begin position="368"/>
        <end position="395"/>
    </location>
</feature>
<evidence type="ECO:0000256" key="3">
    <source>
        <dbReference type="SAM" id="Phobius"/>
    </source>
</evidence>
<keyword evidence="4" id="KW-0732">Signal</keyword>
<comment type="caution">
    <text evidence="5">The sequence shown here is derived from an EMBL/GenBank/DDBJ whole genome shotgun (WGS) entry which is preliminary data.</text>
</comment>
<evidence type="ECO:0000313" key="5">
    <source>
        <dbReference type="EMBL" id="KAJ3226489.1"/>
    </source>
</evidence>
<accession>A0AAD5U6P6</accession>
<dbReference type="AlphaFoldDB" id="A0AAD5U6P6"/>
<keyword evidence="3" id="KW-1133">Transmembrane helix</keyword>
<evidence type="ECO:0000256" key="4">
    <source>
        <dbReference type="SAM" id="SignalP"/>
    </source>
</evidence>
<protein>
    <submittedName>
        <fullName evidence="5">Uncharacterized protein</fullName>
    </submittedName>
</protein>
<feature type="transmembrane region" description="Helical" evidence="3">
    <location>
        <begin position="326"/>
        <end position="347"/>
    </location>
</feature>
<evidence type="ECO:0000313" key="6">
    <source>
        <dbReference type="Proteomes" id="UP001211065"/>
    </source>
</evidence>
<proteinExistence type="predicted"/>
<keyword evidence="1" id="KW-0175">Coiled coil</keyword>
<evidence type="ECO:0000256" key="1">
    <source>
        <dbReference type="SAM" id="Coils"/>
    </source>
</evidence>
<feature type="transmembrane region" description="Helical" evidence="3">
    <location>
        <begin position="401"/>
        <end position="423"/>
    </location>
</feature>
<organism evidence="5 6">
    <name type="scientific">Clydaea vesicula</name>
    <dbReference type="NCBI Taxonomy" id="447962"/>
    <lineage>
        <taxon>Eukaryota</taxon>
        <taxon>Fungi</taxon>
        <taxon>Fungi incertae sedis</taxon>
        <taxon>Chytridiomycota</taxon>
        <taxon>Chytridiomycota incertae sedis</taxon>
        <taxon>Chytridiomycetes</taxon>
        <taxon>Lobulomycetales</taxon>
        <taxon>Lobulomycetaceae</taxon>
        <taxon>Clydaea</taxon>
    </lineage>
</organism>
<feature type="chain" id="PRO_5042290311" evidence="4">
    <location>
        <begin position="20"/>
        <end position="482"/>
    </location>
</feature>
<evidence type="ECO:0000256" key="2">
    <source>
        <dbReference type="SAM" id="MobiDB-lite"/>
    </source>
</evidence>
<dbReference type="EMBL" id="JADGJW010000035">
    <property type="protein sequence ID" value="KAJ3226489.1"/>
    <property type="molecule type" value="Genomic_DNA"/>
</dbReference>
<feature type="region of interest" description="Disordered" evidence="2">
    <location>
        <begin position="458"/>
        <end position="482"/>
    </location>
</feature>
<keyword evidence="3" id="KW-0812">Transmembrane</keyword>
<feature type="transmembrane region" description="Helical" evidence="3">
    <location>
        <begin position="244"/>
        <end position="265"/>
    </location>
</feature>